<feature type="transmembrane region" description="Helical" evidence="9">
    <location>
        <begin position="124"/>
        <end position="154"/>
    </location>
</feature>
<dbReference type="PANTHER" id="PTHR43341">
    <property type="entry name" value="AMINO ACID PERMEASE"/>
    <property type="match status" value="1"/>
</dbReference>
<evidence type="ECO:0000256" key="2">
    <source>
        <dbReference type="ARBA" id="ARBA00022448"/>
    </source>
</evidence>
<gene>
    <name evidence="11" type="ORF">PV09_07019</name>
</gene>
<evidence type="ECO:0000256" key="7">
    <source>
        <dbReference type="ARBA" id="ARBA00023136"/>
    </source>
</evidence>
<feature type="transmembrane region" description="Helical" evidence="9">
    <location>
        <begin position="320"/>
        <end position="342"/>
    </location>
</feature>
<accession>A0A0D1XH60</accession>
<feature type="domain" description="Amino acid permease/ SLC12A" evidence="10">
    <location>
        <begin position="93"/>
        <end position="562"/>
    </location>
</feature>
<keyword evidence="2" id="KW-0813">Transport</keyword>
<keyword evidence="5" id="KW-0029">Amino-acid transport</keyword>
<feature type="transmembrane region" description="Helical" evidence="9">
    <location>
        <begin position="535"/>
        <end position="555"/>
    </location>
</feature>
<evidence type="ECO:0000256" key="5">
    <source>
        <dbReference type="ARBA" id="ARBA00022970"/>
    </source>
</evidence>
<feature type="region of interest" description="Disordered" evidence="8">
    <location>
        <begin position="1"/>
        <end position="30"/>
    </location>
</feature>
<dbReference type="GO" id="GO:0005886">
    <property type="term" value="C:plasma membrane"/>
    <property type="evidence" value="ECO:0007669"/>
    <property type="project" value="UniProtKB-SubCell"/>
</dbReference>
<dbReference type="STRING" id="253628.A0A0D1XH60"/>
<evidence type="ECO:0000256" key="3">
    <source>
        <dbReference type="ARBA" id="ARBA00022475"/>
    </source>
</evidence>
<dbReference type="HOGENOM" id="CLU_007946_12_1_1"/>
<dbReference type="Proteomes" id="UP000053259">
    <property type="component" value="Unassembled WGS sequence"/>
</dbReference>
<dbReference type="GO" id="GO:0015171">
    <property type="term" value="F:amino acid transmembrane transporter activity"/>
    <property type="evidence" value="ECO:0007669"/>
    <property type="project" value="TreeGrafter"/>
</dbReference>
<evidence type="ECO:0000256" key="8">
    <source>
        <dbReference type="SAM" id="MobiDB-lite"/>
    </source>
</evidence>
<evidence type="ECO:0000313" key="12">
    <source>
        <dbReference type="Proteomes" id="UP000053259"/>
    </source>
</evidence>
<dbReference type="Gene3D" id="1.20.1740.10">
    <property type="entry name" value="Amino acid/polyamine transporter I"/>
    <property type="match status" value="1"/>
</dbReference>
<organism evidence="11 12">
    <name type="scientific">Verruconis gallopava</name>
    <dbReference type="NCBI Taxonomy" id="253628"/>
    <lineage>
        <taxon>Eukaryota</taxon>
        <taxon>Fungi</taxon>
        <taxon>Dikarya</taxon>
        <taxon>Ascomycota</taxon>
        <taxon>Pezizomycotina</taxon>
        <taxon>Dothideomycetes</taxon>
        <taxon>Pleosporomycetidae</taxon>
        <taxon>Venturiales</taxon>
        <taxon>Sympoventuriaceae</taxon>
        <taxon>Verruconis</taxon>
    </lineage>
</organism>
<evidence type="ECO:0000259" key="10">
    <source>
        <dbReference type="Pfam" id="PF00324"/>
    </source>
</evidence>
<feature type="transmembrane region" description="Helical" evidence="9">
    <location>
        <begin position="235"/>
        <end position="258"/>
    </location>
</feature>
<dbReference type="PANTHER" id="PTHR43341:SF1">
    <property type="entry name" value="GENERAL AMINO-ACID PERMEASE GAP1"/>
    <property type="match status" value="1"/>
</dbReference>
<evidence type="ECO:0000313" key="11">
    <source>
        <dbReference type="EMBL" id="KIW01541.1"/>
    </source>
</evidence>
<dbReference type="VEuPathDB" id="FungiDB:PV09_07019"/>
<keyword evidence="7 9" id="KW-0472">Membrane</keyword>
<keyword evidence="6 9" id="KW-1133">Transmembrane helix</keyword>
<feature type="compositionally biased region" description="Basic and acidic residues" evidence="8">
    <location>
        <begin position="16"/>
        <end position="30"/>
    </location>
</feature>
<dbReference type="FunFam" id="1.20.1740.10:FF:000017">
    <property type="entry name" value="Amino acid permease"/>
    <property type="match status" value="1"/>
</dbReference>
<keyword evidence="4 9" id="KW-0812">Transmembrane</keyword>
<dbReference type="NCBIfam" id="TIGR00913">
    <property type="entry name" value="2A0310"/>
    <property type="match status" value="1"/>
</dbReference>
<evidence type="ECO:0000256" key="6">
    <source>
        <dbReference type="ARBA" id="ARBA00022989"/>
    </source>
</evidence>
<keyword evidence="3" id="KW-1003">Cell membrane</keyword>
<feature type="compositionally biased region" description="Polar residues" evidence="8">
    <location>
        <begin position="1"/>
        <end position="14"/>
    </location>
</feature>
<dbReference type="EMBL" id="KN847554">
    <property type="protein sequence ID" value="KIW01541.1"/>
    <property type="molecule type" value="Genomic_DNA"/>
</dbReference>
<dbReference type="AlphaFoldDB" id="A0A0D1XH60"/>
<evidence type="ECO:0000256" key="1">
    <source>
        <dbReference type="ARBA" id="ARBA00004651"/>
    </source>
</evidence>
<dbReference type="PROSITE" id="PS00218">
    <property type="entry name" value="AMINO_ACID_PERMEASE_1"/>
    <property type="match status" value="1"/>
</dbReference>
<dbReference type="GeneID" id="27314992"/>
<feature type="transmembrane region" description="Helical" evidence="9">
    <location>
        <begin position="495"/>
        <end position="515"/>
    </location>
</feature>
<protein>
    <recommendedName>
        <fullName evidence="10">Amino acid permease/ SLC12A domain-containing protein</fullName>
    </recommendedName>
</protein>
<comment type="subcellular location">
    <subcellularLocation>
        <location evidence="1">Cell membrane</location>
        <topology evidence="1">Multi-pass membrane protein</topology>
    </subcellularLocation>
</comment>
<evidence type="ECO:0000256" key="4">
    <source>
        <dbReference type="ARBA" id="ARBA00022692"/>
    </source>
</evidence>
<dbReference type="InParanoid" id="A0A0D1XH60"/>
<dbReference type="Pfam" id="PF00324">
    <property type="entry name" value="AA_permease"/>
    <property type="match status" value="1"/>
</dbReference>
<dbReference type="InterPro" id="IPR004841">
    <property type="entry name" value="AA-permease/SLC12A_dom"/>
</dbReference>
<proteinExistence type="predicted"/>
<dbReference type="OrthoDB" id="3900342at2759"/>
<dbReference type="RefSeq" id="XP_016211410.1">
    <property type="nucleotide sequence ID" value="XM_016360733.1"/>
</dbReference>
<dbReference type="InterPro" id="IPR050524">
    <property type="entry name" value="APC_YAT"/>
</dbReference>
<evidence type="ECO:0000256" key="9">
    <source>
        <dbReference type="SAM" id="Phobius"/>
    </source>
</evidence>
<dbReference type="InterPro" id="IPR004762">
    <property type="entry name" value="Amino_acid_permease_fungi"/>
</dbReference>
<keyword evidence="12" id="KW-1185">Reference proteome</keyword>
<feature type="transmembrane region" description="Helical" evidence="9">
    <location>
        <begin position="202"/>
        <end position="223"/>
    </location>
</feature>
<dbReference type="FunCoup" id="A0A0D1XH60">
    <property type="interactions" value="203"/>
</dbReference>
<feature type="transmembrane region" description="Helical" evidence="9">
    <location>
        <begin position="448"/>
        <end position="474"/>
    </location>
</feature>
<name>A0A0D1XH60_9PEZI</name>
<reference evidence="11 12" key="1">
    <citation type="submission" date="2015-01" db="EMBL/GenBank/DDBJ databases">
        <title>The Genome Sequence of Ochroconis gallopava CBS43764.</title>
        <authorList>
            <consortium name="The Broad Institute Genomics Platform"/>
            <person name="Cuomo C."/>
            <person name="de Hoog S."/>
            <person name="Gorbushina A."/>
            <person name="Stielow B."/>
            <person name="Teixiera M."/>
            <person name="Abouelleil A."/>
            <person name="Chapman S.B."/>
            <person name="Priest M."/>
            <person name="Young S.K."/>
            <person name="Wortman J."/>
            <person name="Nusbaum C."/>
            <person name="Birren B."/>
        </authorList>
    </citation>
    <scope>NUCLEOTIDE SEQUENCE [LARGE SCALE GENOMIC DNA]</scope>
    <source>
        <strain evidence="11 12">CBS 43764</strain>
    </source>
</reference>
<feature type="transmembrane region" description="Helical" evidence="9">
    <location>
        <begin position="278"/>
        <end position="299"/>
    </location>
</feature>
<feature type="transmembrane region" description="Helical" evidence="9">
    <location>
        <begin position="175"/>
        <end position="196"/>
    </location>
</feature>
<sequence length="602" mass="65184">MINETGKSGSSGYSSDPEKGADLPEYSDYDKENVRRGSVTAYHDGFFSAFKPASFKRNKNARMVTEATDNEGRPLPDQPPAEPALAMKLKARHLQMIAIGGSIGTGLFVGSGSALANGGPASLVLAYGLIGIMLYCTVHALGELAVAFPIAGAFSVYSSRFIDPAWGFAMGWNYALNWLVTLPLEITAASITLSFWPGAKDVNPAAFVIIFWVAIVLINFFGVKGYGEAEFVFSIVKVIAVIGFCILGIIIAAGGVPGSPQGYLGTHYWYDPGAFNHGFKGLCSVFVTAAFSFGGTELVGLTAAETANPRATLPTAVKQVFWRICLFYMVSLTIIGCIVPYTDPELLNGSSSTDANASPFVIAVKNAGITVVPSIMNAVILIAVLSVGNSSVYGSSRTLAALADRKQAPKIFGYIDKTGRPLVSIIFASVIGLLCFLAGAGSKTRTEAFNWMLAISGLSSILTWASICACHIRFRQAWKHHGYSLDDLAFRSQPGVIGSWIGLIFNVLILVATFWTGFAPVGYAEMTASERVKNWFMAYLAAPIVLFFFIGYKIWFKTKFKRLDDIDVTSGRRELNLAEILEQERAEKAMWPTWKKVYKFFC</sequence>
<feature type="transmembrane region" description="Helical" evidence="9">
    <location>
        <begin position="362"/>
        <end position="387"/>
    </location>
</feature>
<feature type="transmembrane region" description="Helical" evidence="9">
    <location>
        <begin position="97"/>
        <end position="118"/>
    </location>
</feature>
<dbReference type="InterPro" id="IPR004840">
    <property type="entry name" value="Amino_acid_permease_CS"/>
</dbReference>
<feature type="transmembrane region" description="Helical" evidence="9">
    <location>
        <begin position="422"/>
        <end position="442"/>
    </location>
</feature>